<accession>A0AAD7CW67</accession>
<proteinExistence type="predicted"/>
<evidence type="ECO:0000313" key="2">
    <source>
        <dbReference type="Proteomes" id="UP001221757"/>
    </source>
</evidence>
<sequence length="241" mass="26913">MVKMFPMTYRRHITIPTVAVASVWMSDGGTINESFFLMSSSIMEPRQYPADTPWSVPIHDVQHHVRSYASLHGLNTNGAPRSPSSQTANHFLRHSRRTPREMPHHVQITAQSTSDFWVEAFDVVVVSTGKYSTPTFPAYIHVIEYWSKADRANRGRIRFLARRIAAGSARLSTDSSSAFGTLTESNAHTIAPTFGESKEIHAALLKMTGVKPKGIWALNTLENPAMVLILVRLADLEVDLR</sequence>
<dbReference type="Proteomes" id="UP001221757">
    <property type="component" value="Unassembled WGS sequence"/>
</dbReference>
<protein>
    <submittedName>
        <fullName evidence="1">Uncharacterized protein</fullName>
    </submittedName>
</protein>
<evidence type="ECO:0000313" key="1">
    <source>
        <dbReference type="EMBL" id="KAJ7667122.1"/>
    </source>
</evidence>
<comment type="caution">
    <text evidence="1">The sequence shown here is derived from an EMBL/GenBank/DDBJ whole genome shotgun (WGS) entry which is preliminary data.</text>
</comment>
<gene>
    <name evidence="1" type="ORF">B0H17DRAFT_1142904</name>
</gene>
<dbReference type="AlphaFoldDB" id="A0AAD7CW67"/>
<name>A0AAD7CW67_MYCRO</name>
<organism evidence="1 2">
    <name type="scientific">Mycena rosella</name>
    <name type="common">Pink bonnet</name>
    <name type="synonym">Agaricus rosellus</name>
    <dbReference type="NCBI Taxonomy" id="1033263"/>
    <lineage>
        <taxon>Eukaryota</taxon>
        <taxon>Fungi</taxon>
        <taxon>Dikarya</taxon>
        <taxon>Basidiomycota</taxon>
        <taxon>Agaricomycotina</taxon>
        <taxon>Agaricomycetes</taxon>
        <taxon>Agaricomycetidae</taxon>
        <taxon>Agaricales</taxon>
        <taxon>Marasmiineae</taxon>
        <taxon>Mycenaceae</taxon>
        <taxon>Mycena</taxon>
    </lineage>
</organism>
<keyword evidence="2" id="KW-1185">Reference proteome</keyword>
<dbReference type="EMBL" id="JARKIE010000205">
    <property type="protein sequence ID" value="KAJ7667122.1"/>
    <property type="molecule type" value="Genomic_DNA"/>
</dbReference>
<reference evidence="1" key="1">
    <citation type="submission" date="2023-03" db="EMBL/GenBank/DDBJ databases">
        <title>Massive genome expansion in bonnet fungi (Mycena s.s.) driven by repeated elements and novel gene families across ecological guilds.</title>
        <authorList>
            <consortium name="Lawrence Berkeley National Laboratory"/>
            <person name="Harder C.B."/>
            <person name="Miyauchi S."/>
            <person name="Viragh M."/>
            <person name="Kuo A."/>
            <person name="Thoen E."/>
            <person name="Andreopoulos B."/>
            <person name="Lu D."/>
            <person name="Skrede I."/>
            <person name="Drula E."/>
            <person name="Henrissat B."/>
            <person name="Morin E."/>
            <person name="Kohler A."/>
            <person name="Barry K."/>
            <person name="LaButti K."/>
            <person name="Morin E."/>
            <person name="Salamov A."/>
            <person name="Lipzen A."/>
            <person name="Mereny Z."/>
            <person name="Hegedus B."/>
            <person name="Baldrian P."/>
            <person name="Stursova M."/>
            <person name="Weitz H."/>
            <person name="Taylor A."/>
            <person name="Grigoriev I.V."/>
            <person name="Nagy L.G."/>
            <person name="Martin F."/>
            <person name="Kauserud H."/>
        </authorList>
    </citation>
    <scope>NUCLEOTIDE SEQUENCE</scope>
    <source>
        <strain evidence="1">CBHHK067</strain>
    </source>
</reference>
<dbReference type="InterPro" id="IPR036188">
    <property type="entry name" value="FAD/NAD-bd_sf"/>
</dbReference>
<dbReference type="Gene3D" id="3.50.50.60">
    <property type="entry name" value="FAD/NAD(P)-binding domain"/>
    <property type="match status" value="1"/>
</dbReference>